<evidence type="ECO:0000259" key="3">
    <source>
        <dbReference type="SMART" id="SM00967"/>
    </source>
</evidence>
<name>A0ABT7QKX2_9GAMM</name>
<proteinExistence type="predicted"/>
<dbReference type="SUPFAM" id="SSF75217">
    <property type="entry name" value="alpha/beta knot"/>
    <property type="match status" value="1"/>
</dbReference>
<accession>A0ABT7QKX2</accession>
<dbReference type="PANTHER" id="PTHR46429">
    <property type="entry name" value="23S RRNA (GUANOSINE-2'-O-)-METHYLTRANSFERASE RLMB"/>
    <property type="match status" value="1"/>
</dbReference>
<dbReference type="EMBL" id="JANQAO010000001">
    <property type="protein sequence ID" value="MDM5147153.1"/>
    <property type="molecule type" value="Genomic_DNA"/>
</dbReference>
<keyword evidence="5" id="KW-1185">Reference proteome</keyword>
<gene>
    <name evidence="4" type="ORF">NQX30_02000</name>
</gene>
<dbReference type="InterPro" id="IPR013123">
    <property type="entry name" value="SpoU_subst-bd"/>
</dbReference>
<reference evidence="4" key="2">
    <citation type="journal article" date="2023" name="Microbiome">
        <title>Synthase-selected sorting approach identifies a beta-lactone synthase in a nudibranch symbiotic bacterium.</title>
        <authorList>
            <person name="Dzunkova M."/>
            <person name="La Clair J.J."/>
            <person name="Tyml T."/>
            <person name="Doud D."/>
            <person name="Schulz F."/>
            <person name="Piquer-Esteban S."/>
            <person name="Porcel Sanchis D."/>
            <person name="Osborn A."/>
            <person name="Robinson D."/>
            <person name="Louie K.B."/>
            <person name="Bowen B.P."/>
            <person name="Bowers R.M."/>
            <person name="Lee J."/>
            <person name="Arnau V."/>
            <person name="Diaz-Villanueva W."/>
            <person name="Stepanauskas R."/>
            <person name="Gosliner T."/>
            <person name="Date S.V."/>
            <person name="Northen T.R."/>
            <person name="Cheng J.F."/>
            <person name="Burkart M.D."/>
            <person name="Woyke T."/>
        </authorList>
    </citation>
    <scope>NUCLEOTIDE SEQUENCE</scope>
    <source>
        <strain evidence="4">Df01</strain>
    </source>
</reference>
<keyword evidence="2" id="KW-0808">Transferase</keyword>
<dbReference type="Proteomes" id="UP001168167">
    <property type="component" value="Unassembled WGS sequence"/>
</dbReference>
<reference evidence="4" key="1">
    <citation type="submission" date="2022-08" db="EMBL/GenBank/DDBJ databases">
        <authorList>
            <person name="Dzunkova M."/>
            <person name="La Clair J."/>
            <person name="Tyml T."/>
            <person name="Doud D."/>
            <person name="Schulz F."/>
            <person name="Piquer S."/>
            <person name="Porcel Sanchis D."/>
            <person name="Osborn A."/>
            <person name="Robinson D."/>
            <person name="Louie K.B."/>
            <person name="Bowen B.P."/>
            <person name="Bowers R."/>
            <person name="Lee J."/>
            <person name="Arnau Llombart V."/>
            <person name="Diaz Villanueva W."/>
            <person name="Gosliner T."/>
            <person name="Northen T."/>
            <person name="Cheng J.-F."/>
            <person name="Burkart M.D."/>
            <person name="Woyke T."/>
        </authorList>
    </citation>
    <scope>NUCLEOTIDE SEQUENCE</scope>
    <source>
        <strain evidence="4">Df01</strain>
    </source>
</reference>
<dbReference type="InterPro" id="IPR029064">
    <property type="entry name" value="Ribosomal_eL30-like_sf"/>
</dbReference>
<dbReference type="SMART" id="SM00967">
    <property type="entry name" value="SpoU_sub_bind"/>
    <property type="match status" value="1"/>
</dbReference>
<dbReference type="GO" id="GO:0008168">
    <property type="term" value="F:methyltransferase activity"/>
    <property type="evidence" value="ECO:0007669"/>
    <property type="project" value="UniProtKB-KW"/>
</dbReference>
<sequence length="257" mass="27229">MRARSKKAVFAASSDNAGSITVCGVRTVSAMLEAGRLRYLLVTHTSNSRVQEILYKAEKKSIPIRQVADVELVRLSDNSQHQGVAGLAEPPVADWRQLLRRAEAPLVVLDGVTDPRNLGAVLRVGRAFAVAAVVMPSRRSAPLSAAAAKASCGAAAFVPLHRVTNLRRALTEIKQAGWFVVGACEDAKISLVDATPTSSSPICWVFGDEGSGLRRLTVENCDLLARIPTVVGEAGCLNVATACAACLATGANRWFPE</sequence>
<dbReference type="InterPro" id="IPR029028">
    <property type="entry name" value="Alpha/beta_knot_MTases"/>
</dbReference>
<evidence type="ECO:0000256" key="1">
    <source>
        <dbReference type="ARBA" id="ARBA00022603"/>
    </source>
</evidence>
<dbReference type="Gene3D" id="3.30.1330.30">
    <property type="match status" value="1"/>
</dbReference>
<feature type="domain" description="RNA 2-O ribose methyltransferase substrate binding" evidence="3">
    <location>
        <begin position="21"/>
        <end position="94"/>
    </location>
</feature>
<dbReference type="InterPro" id="IPR029026">
    <property type="entry name" value="tRNA_m1G_MTases_N"/>
</dbReference>
<protein>
    <submittedName>
        <fullName evidence="4">RNA methyltransferase</fullName>
    </submittedName>
</protein>
<dbReference type="GO" id="GO:0032259">
    <property type="term" value="P:methylation"/>
    <property type="evidence" value="ECO:0007669"/>
    <property type="project" value="UniProtKB-KW"/>
</dbReference>
<evidence type="ECO:0000256" key="2">
    <source>
        <dbReference type="ARBA" id="ARBA00022679"/>
    </source>
</evidence>
<evidence type="ECO:0000313" key="5">
    <source>
        <dbReference type="Proteomes" id="UP001168167"/>
    </source>
</evidence>
<dbReference type="Pfam" id="PF08032">
    <property type="entry name" value="SpoU_sub_bind"/>
    <property type="match status" value="1"/>
</dbReference>
<keyword evidence="1 4" id="KW-0489">Methyltransferase</keyword>
<dbReference type="SUPFAM" id="SSF55315">
    <property type="entry name" value="L30e-like"/>
    <property type="match status" value="1"/>
</dbReference>
<dbReference type="Pfam" id="PF00588">
    <property type="entry name" value="SpoU_methylase"/>
    <property type="match status" value="1"/>
</dbReference>
<dbReference type="Gene3D" id="3.40.1280.10">
    <property type="match status" value="1"/>
</dbReference>
<dbReference type="PANTHER" id="PTHR46429:SF1">
    <property type="entry name" value="23S RRNA (GUANOSINE-2'-O-)-METHYLTRANSFERASE RLMB"/>
    <property type="match status" value="1"/>
</dbReference>
<dbReference type="InterPro" id="IPR001537">
    <property type="entry name" value="SpoU_MeTrfase"/>
</dbReference>
<organism evidence="4 5">
    <name type="scientific">Candidatus Doriopsillibacter californiensis</name>
    <dbReference type="NCBI Taxonomy" id="2970740"/>
    <lineage>
        <taxon>Bacteria</taxon>
        <taxon>Pseudomonadati</taxon>
        <taxon>Pseudomonadota</taxon>
        <taxon>Gammaproteobacteria</taxon>
        <taxon>Candidatus Tethybacterales</taxon>
        <taxon>Candidatus Persebacteraceae</taxon>
        <taxon>Candidatus Doriopsillibacter</taxon>
    </lineage>
</organism>
<comment type="caution">
    <text evidence="4">The sequence shown here is derived from an EMBL/GenBank/DDBJ whole genome shotgun (WGS) entry which is preliminary data.</text>
</comment>
<evidence type="ECO:0000313" key="4">
    <source>
        <dbReference type="EMBL" id="MDM5147153.1"/>
    </source>
</evidence>
<dbReference type="InterPro" id="IPR004441">
    <property type="entry name" value="rRNA_MeTrfase_TrmH"/>
</dbReference>